<keyword evidence="5" id="KW-0539">Nucleus</keyword>
<proteinExistence type="inferred from homology"/>
<dbReference type="PANTHER" id="PTHR24388">
    <property type="entry name" value="ZINC FINGER PROTEIN"/>
    <property type="match status" value="1"/>
</dbReference>
<feature type="domain" description="C2H2-type" evidence="9">
    <location>
        <begin position="151"/>
        <end position="179"/>
    </location>
</feature>
<dbReference type="SMART" id="SM00355">
    <property type="entry name" value="ZnF_C2H2"/>
    <property type="match status" value="8"/>
</dbReference>
<feature type="region of interest" description="Disordered" evidence="8">
    <location>
        <begin position="442"/>
        <end position="476"/>
    </location>
</feature>
<dbReference type="Gene3D" id="3.30.160.60">
    <property type="entry name" value="Classic Zinc Finger"/>
    <property type="match status" value="2"/>
</dbReference>
<evidence type="ECO:0000256" key="4">
    <source>
        <dbReference type="ARBA" id="ARBA00022833"/>
    </source>
</evidence>
<keyword evidence="4" id="KW-0862">Zinc</keyword>
<feature type="compositionally biased region" description="Polar residues" evidence="8">
    <location>
        <begin position="228"/>
        <end position="243"/>
    </location>
</feature>
<feature type="compositionally biased region" description="Polar residues" evidence="8">
    <location>
        <begin position="442"/>
        <end position="455"/>
    </location>
</feature>
<feature type="compositionally biased region" description="Basic and acidic residues" evidence="8">
    <location>
        <begin position="456"/>
        <end position="465"/>
    </location>
</feature>
<feature type="compositionally biased region" description="Polar residues" evidence="8">
    <location>
        <begin position="466"/>
        <end position="476"/>
    </location>
</feature>
<reference evidence="10 11" key="1">
    <citation type="submission" date="2024-08" db="EMBL/GenBank/DDBJ databases">
        <authorList>
            <person name="Will J Nash"/>
            <person name="Angela Man"/>
            <person name="Seanna McTaggart"/>
            <person name="Kendall Baker"/>
            <person name="Tom Barker"/>
            <person name="Leah Catchpole"/>
            <person name="Alex Durrant"/>
            <person name="Karim Gharbi"/>
            <person name="Naomi Irish"/>
            <person name="Gemy Kaithakottil"/>
            <person name="Debby Ku"/>
            <person name="Aaliyah Providence"/>
            <person name="Felix Shaw"/>
            <person name="David Swarbreck"/>
            <person name="Chris Watkins"/>
            <person name="Ann M. McCartney"/>
            <person name="Giulio Formenti"/>
            <person name="Alice Mouton"/>
            <person name="Noel Vella"/>
            <person name="Bjorn M von Reumont"/>
            <person name="Adriana Vella"/>
            <person name="Wilfried Haerty"/>
        </authorList>
    </citation>
    <scope>NUCLEOTIDE SEQUENCE [LARGE SCALE GENOMIC DNA]</scope>
</reference>
<evidence type="ECO:0000313" key="10">
    <source>
        <dbReference type="EMBL" id="CAL7943911.1"/>
    </source>
</evidence>
<evidence type="ECO:0000256" key="3">
    <source>
        <dbReference type="ARBA" id="ARBA00022771"/>
    </source>
</evidence>
<dbReference type="PROSITE" id="PS50157">
    <property type="entry name" value="ZINC_FINGER_C2H2_2"/>
    <property type="match status" value="3"/>
</dbReference>
<dbReference type="Proteomes" id="UP001642520">
    <property type="component" value="Unassembled WGS sequence"/>
</dbReference>
<keyword evidence="11" id="KW-1185">Reference proteome</keyword>
<dbReference type="InterPro" id="IPR013087">
    <property type="entry name" value="Znf_C2H2_type"/>
</dbReference>
<feature type="compositionally biased region" description="Basic and acidic residues" evidence="8">
    <location>
        <begin position="196"/>
        <end position="215"/>
    </location>
</feature>
<gene>
    <name evidence="10" type="ORF">XYLVIOL_LOCUS6366</name>
</gene>
<feature type="compositionally biased region" description="Basic and acidic residues" evidence="8">
    <location>
        <begin position="345"/>
        <end position="355"/>
    </location>
</feature>
<evidence type="ECO:0000256" key="8">
    <source>
        <dbReference type="SAM" id="MobiDB-lite"/>
    </source>
</evidence>
<keyword evidence="3 7" id="KW-0863">Zinc-finger</keyword>
<feature type="region of interest" description="Disordered" evidence="8">
    <location>
        <begin position="181"/>
        <end position="268"/>
    </location>
</feature>
<dbReference type="EMBL" id="CAXAJV020001293">
    <property type="protein sequence ID" value="CAL7943911.1"/>
    <property type="molecule type" value="Genomic_DNA"/>
</dbReference>
<feature type="domain" description="C2H2-type" evidence="9">
    <location>
        <begin position="828"/>
        <end position="857"/>
    </location>
</feature>
<evidence type="ECO:0000256" key="7">
    <source>
        <dbReference type="PROSITE-ProRule" id="PRU00042"/>
    </source>
</evidence>
<dbReference type="PANTHER" id="PTHR24388:SF104">
    <property type="entry name" value="AT-RICH BINDING PROTEIN-RELATED"/>
    <property type="match status" value="1"/>
</dbReference>
<dbReference type="PROSITE" id="PS00028">
    <property type="entry name" value="ZINC_FINGER_C2H2_1"/>
    <property type="match status" value="3"/>
</dbReference>
<dbReference type="InterPro" id="IPR050527">
    <property type="entry name" value="Snail/Krueppel_Znf"/>
</dbReference>
<protein>
    <recommendedName>
        <fullName evidence="9">C2H2-type domain-containing protein</fullName>
    </recommendedName>
</protein>
<organism evidence="10 11">
    <name type="scientific">Xylocopa violacea</name>
    <name type="common">Violet carpenter bee</name>
    <name type="synonym">Apis violacea</name>
    <dbReference type="NCBI Taxonomy" id="135666"/>
    <lineage>
        <taxon>Eukaryota</taxon>
        <taxon>Metazoa</taxon>
        <taxon>Ecdysozoa</taxon>
        <taxon>Arthropoda</taxon>
        <taxon>Hexapoda</taxon>
        <taxon>Insecta</taxon>
        <taxon>Pterygota</taxon>
        <taxon>Neoptera</taxon>
        <taxon>Endopterygota</taxon>
        <taxon>Hymenoptera</taxon>
        <taxon>Apocrita</taxon>
        <taxon>Aculeata</taxon>
        <taxon>Apoidea</taxon>
        <taxon>Anthophila</taxon>
        <taxon>Apidae</taxon>
        <taxon>Xylocopa</taxon>
        <taxon>Xylocopa</taxon>
    </lineage>
</organism>
<feature type="compositionally biased region" description="Polar residues" evidence="8">
    <location>
        <begin position="255"/>
        <end position="264"/>
    </location>
</feature>
<evidence type="ECO:0000256" key="2">
    <source>
        <dbReference type="ARBA" id="ARBA00022737"/>
    </source>
</evidence>
<feature type="domain" description="C2H2-type" evidence="9">
    <location>
        <begin position="776"/>
        <end position="799"/>
    </location>
</feature>
<keyword evidence="2" id="KW-0677">Repeat</keyword>
<evidence type="ECO:0000256" key="6">
    <source>
        <dbReference type="ARBA" id="ARBA00037948"/>
    </source>
</evidence>
<evidence type="ECO:0000256" key="5">
    <source>
        <dbReference type="ARBA" id="ARBA00023242"/>
    </source>
</evidence>
<comment type="caution">
    <text evidence="10">The sequence shown here is derived from an EMBL/GenBank/DDBJ whole genome shotgun (WGS) entry which is preliminary data.</text>
</comment>
<keyword evidence="1" id="KW-0479">Metal-binding</keyword>
<name>A0ABP1NUM1_XYLVO</name>
<comment type="similarity">
    <text evidence="6">Belongs to the snail C2H2-type zinc-finger protein family.</text>
</comment>
<evidence type="ECO:0000313" key="11">
    <source>
        <dbReference type="Proteomes" id="UP001642520"/>
    </source>
</evidence>
<evidence type="ECO:0000256" key="1">
    <source>
        <dbReference type="ARBA" id="ARBA00022723"/>
    </source>
</evidence>
<evidence type="ECO:0000259" key="9">
    <source>
        <dbReference type="PROSITE" id="PS50157"/>
    </source>
</evidence>
<feature type="region of interest" description="Disordered" evidence="8">
    <location>
        <begin position="345"/>
        <end position="390"/>
    </location>
</feature>
<accession>A0ABP1NUM1</accession>
<sequence>MFENVCADQQDVNYNQIEEVEEFKEEPCTIEIFIPKVEPLCPTSINNESTSNVDEIVDVQIPFSTPYKVKDPVVLLERCDKIWETLKVIKNTQHNNVQQNTVEKQIDTVNTSPSKVTTSKSSYIKYTPVLGNNNTSLPDFKLSVKNKKKLFNCITCGKQYSENRALRCHSSKIHGIHIPLQRVRHNAPSKKNVSKTAEKEPNIVEKEVDNSEKVSLKKPGNKQHMEASLQSTSSVDNNTNLNVSDAHRQRKKRNSSIQNNNGIDSTEVVKNKQETLNKELKQNDVSSSLQYHSLSICSLCQQNVKDMRKHLIDYHKIESPDFMLKNLNKASDDLGSNKAATKKVDFNDNTSKENEITEEENPPCSSRRVKRKASASFSKPAKRQKVNSNNNSLVEDTREIDTKQCKICFGLYKISSYYKHLRNHRIRGETEENFHLSNYKYSNSPLYHQNNTGDSKLSKNNENKEQNPVQKESNSKISDTKYNNRHRAICSCGRLFRNPYTLYVHRKKCDLTSEVIQAAEKSNANRTKRYITRNTSGRDPSSGISITIKKKDNSYEIIDKDNGDQNNLKDHSHSNNTKLLSNMTENTKYFTYSKRHSVVKIESVNEDVDIDIEDDSQSMFCNGDISDSASTVINGVCNENVQPKIKIEPDDELYYENFNLDNIQKRLGKKEFKGAVINLIRKYNLCICGRKFYTKKALHIHIAKHHANSYLICGYCKDSFSDTNEWTKHKCSVKEGKKFFDIPQQVNCCYCSAILTTCTKFDKHIKHKHFNPVVPYQCFKCNKRFTNATSRKLHFDTNHKVTVCPICNNKFHDAMISRHRAYHYGLGFPCHVCKKTYTSKTKLTKHMARVVHAADYNSYESSFMYSTVHNL</sequence>